<dbReference type="Pfam" id="PF01887">
    <property type="entry name" value="SAM_HAT_N"/>
    <property type="match status" value="1"/>
</dbReference>
<proteinExistence type="inferred from homology"/>
<evidence type="ECO:0000313" key="5">
    <source>
        <dbReference type="EMBL" id="TCP32564.1"/>
    </source>
</evidence>
<dbReference type="InterPro" id="IPR023228">
    <property type="entry name" value="SAM_OH_AdoTrfase_N_sf"/>
</dbReference>
<evidence type="ECO:0000256" key="1">
    <source>
        <dbReference type="ARBA" id="ARBA00022691"/>
    </source>
</evidence>
<dbReference type="AlphaFoldDB" id="A0A4R2PDP9"/>
<evidence type="ECO:0000259" key="3">
    <source>
        <dbReference type="Pfam" id="PF01887"/>
    </source>
</evidence>
<dbReference type="Proteomes" id="UP000295399">
    <property type="component" value="Unassembled WGS sequence"/>
</dbReference>
<dbReference type="SUPFAM" id="SSF102522">
    <property type="entry name" value="Bacterial fluorinating enzyme, N-terminal domain"/>
    <property type="match status" value="1"/>
</dbReference>
<protein>
    <recommendedName>
        <fullName evidence="7">SAM-dependent chlorinase/fluorinase</fullName>
    </recommendedName>
</protein>
<dbReference type="EMBL" id="SLXO01000009">
    <property type="protein sequence ID" value="TCP32564.1"/>
    <property type="molecule type" value="Genomic_DNA"/>
</dbReference>
<organism evidence="5 6">
    <name type="scientific">Rhodothalassium salexigens DSM 2132</name>
    <dbReference type="NCBI Taxonomy" id="1188247"/>
    <lineage>
        <taxon>Bacteria</taxon>
        <taxon>Pseudomonadati</taxon>
        <taxon>Pseudomonadota</taxon>
        <taxon>Alphaproteobacteria</taxon>
        <taxon>Rhodothalassiales</taxon>
        <taxon>Rhodothalassiaceae</taxon>
        <taxon>Rhodothalassium</taxon>
    </lineage>
</organism>
<evidence type="ECO:0008006" key="7">
    <source>
        <dbReference type="Google" id="ProtNLM"/>
    </source>
</evidence>
<dbReference type="InterPro" id="IPR046469">
    <property type="entry name" value="SAM_HAT_N"/>
</dbReference>
<dbReference type="RefSeq" id="WP_132709050.1">
    <property type="nucleotide sequence ID" value="NZ_JACIGF010000009.1"/>
</dbReference>
<comment type="similarity">
    <text evidence="2">Belongs to the SAM hydrolase / SAM-dependent halogenase family.</text>
</comment>
<dbReference type="InParanoid" id="A0A4R2PDP9"/>
<evidence type="ECO:0000259" key="4">
    <source>
        <dbReference type="Pfam" id="PF20257"/>
    </source>
</evidence>
<reference evidence="5 6" key="1">
    <citation type="submission" date="2019-03" db="EMBL/GenBank/DDBJ databases">
        <title>Genomic Encyclopedia of Type Strains, Phase IV (KMG-IV): sequencing the most valuable type-strain genomes for metagenomic binning, comparative biology and taxonomic classification.</title>
        <authorList>
            <person name="Goeker M."/>
        </authorList>
    </citation>
    <scope>NUCLEOTIDE SEQUENCE [LARGE SCALE GENOMIC DNA]</scope>
    <source>
        <strain evidence="5 6">DSM 2132</strain>
    </source>
</reference>
<feature type="domain" description="S-adenosyl-l-methionine hydroxide adenosyltransferase C-terminal" evidence="4">
    <location>
        <begin position="161"/>
        <end position="238"/>
    </location>
</feature>
<dbReference type="Gene3D" id="2.40.30.90">
    <property type="entry name" value="Bacterial fluorinating enzyme like"/>
    <property type="match status" value="1"/>
</dbReference>
<feature type="domain" description="S-adenosyl-l-methionine hydroxide adenosyltransferase N-terminal" evidence="3">
    <location>
        <begin position="3"/>
        <end position="140"/>
    </location>
</feature>
<evidence type="ECO:0000313" key="6">
    <source>
        <dbReference type="Proteomes" id="UP000295399"/>
    </source>
</evidence>
<dbReference type="InterPro" id="IPR023227">
    <property type="entry name" value="SAM_OH_AdoTrfase_C_sf"/>
</dbReference>
<name>A0A4R2PDP9_RHOSA</name>
<dbReference type="InterPro" id="IPR046470">
    <property type="entry name" value="SAM_HAT_C"/>
</dbReference>
<gene>
    <name evidence="5" type="ORF">EV659_10956</name>
</gene>
<dbReference type="OrthoDB" id="9792195at2"/>
<keyword evidence="1" id="KW-0949">S-adenosyl-L-methionine</keyword>
<dbReference type="PANTHER" id="PTHR35092:SF1">
    <property type="entry name" value="CHLORINASE MJ1651"/>
    <property type="match status" value="1"/>
</dbReference>
<dbReference type="PANTHER" id="PTHR35092">
    <property type="entry name" value="CHLORINASE MJ1651"/>
    <property type="match status" value="1"/>
</dbReference>
<dbReference type="PIRSF" id="PIRSF006779">
    <property type="entry name" value="UCP006779"/>
    <property type="match status" value="1"/>
</dbReference>
<dbReference type="SUPFAM" id="SSF101852">
    <property type="entry name" value="Bacterial fluorinating enzyme, C-terminal domain"/>
    <property type="match status" value="1"/>
</dbReference>
<comment type="caution">
    <text evidence="5">The sequence shown here is derived from an EMBL/GenBank/DDBJ whole genome shotgun (WGS) entry which is preliminary data.</text>
</comment>
<keyword evidence="6" id="KW-1185">Reference proteome</keyword>
<accession>A0A4R2PDP9</accession>
<dbReference type="Pfam" id="PF20257">
    <property type="entry name" value="SAM_HAT_C"/>
    <property type="match status" value="1"/>
</dbReference>
<dbReference type="InterPro" id="IPR002747">
    <property type="entry name" value="SAM_OH_AdoTrfase"/>
</dbReference>
<evidence type="ECO:0000256" key="2">
    <source>
        <dbReference type="ARBA" id="ARBA00024035"/>
    </source>
</evidence>
<sequence length="241" mass="25351">MLLLFTDFGYDGPYVGEMTAAALAAAPGVVPVHLMHDAPAFDPCASAYLLAALTERMAPDAVVCGVVDPGVGSARPAVVLEADDRRFIGPDNGLFEIVARRARSVRWRRLAEAPARLSASFHGRDLFAPAAARLASGQPVALEPAPGDARPGRDWPDDADRVVYVDRYGNAMTGRRAATLPGHAQALLGDQHLARARTFADVAPGQAFWYENSAGLAEIAVNQGAAATALDLAVGSPVAWR</sequence>
<dbReference type="Gene3D" id="3.40.50.10790">
    <property type="entry name" value="S-adenosyl-l-methionine hydroxide adenosyltransferase, N-terminal"/>
    <property type="match status" value="1"/>
</dbReference>